<evidence type="ECO:0000313" key="1">
    <source>
        <dbReference type="EMBL" id="RMC93354.1"/>
    </source>
</evidence>
<sequence length="148" mass="16791">MKINSKNIYTKNSNYISNTNTTNNISTFKSSMDEAKNKLSGSDILRNAPDSVVKSWDNVVNSLSKEDRLDAGIAMFKLNELNMANPNFNSKSVNSFSYGNFNNLLNSLVNDMQRQSNLLCIDENTRIANSKELYILNKFKQELAKYNL</sequence>
<comment type="caution">
    <text evidence="1">The sequence shown here is derived from an EMBL/GenBank/DDBJ whole genome shotgun (WGS) entry which is preliminary data.</text>
</comment>
<dbReference type="RefSeq" id="WP_023163051.1">
    <property type="nucleotide sequence ID" value="NZ_CP110420.1"/>
</dbReference>
<gene>
    <name evidence="1" type="ORF">D9O40_17940</name>
</gene>
<proteinExistence type="predicted"/>
<organism evidence="1 2">
    <name type="scientific">Clostridium autoethanogenum</name>
    <dbReference type="NCBI Taxonomy" id="84023"/>
    <lineage>
        <taxon>Bacteria</taxon>
        <taxon>Bacillati</taxon>
        <taxon>Bacillota</taxon>
        <taxon>Clostridia</taxon>
        <taxon>Eubacteriales</taxon>
        <taxon>Clostridiaceae</taxon>
        <taxon>Clostridium</taxon>
    </lineage>
</organism>
<protein>
    <submittedName>
        <fullName evidence="1">Uncharacterized protein</fullName>
    </submittedName>
</protein>
<dbReference type="EMBL" id="RFAQ01000105">
    <property type="protein sequence ID" value="RMC93354.1"/>
    <property type="molecule type" value="Genomic_DNA"/>
</dbReference>
<reference evidence="1 2" key="1">
    <citation type="submission" date="2018-10" db="EMBL/GenBank/DDBJ databases">
        <title>Genome-centric metagenomics revealed C2 chemical producing, CO utilizing Clostridium with novel acetogenic gene cluster.</title>
        <authorList>
            <person name="Kang H."/>
            <person name="Park B."/>
            <person name="Choi I.G."/>
            <person name="Chang I.S."/>
        </authorList>
    </citation>
    <scope>NUCLEOTIDE SEQUENCE [LARGE SCALE GENOMIC DNA]</scope>
    <source>
        <strain evidence="1 2">H21-9</strain>
    </source>
</reference>
<name>A0A3M0S6N3_9CLOT</name>
<dbReference type="AlphaFoldDB" id="A0A3M0S6N3"/>
<accession>A0A3M0S6N3</accession>
<dbReference type="Proteomes" id="UP000277999">
    <property type="component" value="Unassembled WGS sequence"/>
</dbReference>
<evidence type="ECO:0000313" key="2">
    <source>
        <dbReference type="Proteomes" id="UP000277999"/>
    </source>
</evidence>